<protein>
    <submittedName>
        <fullName evidence="4">Response regulator transcription factor</fullName>
    </submittedName>
</protein>
<comment type="caution">
    <text evidence="4">The sequence shown here is derived from an EMBL/GenBank/DDBJ whole genome shotgun (WGS) entry which is preliminary data.</text>
</comment>
<reference evidence="4" key="1">
    <citation type="submission" date="2020-09" db="EMBL/GenBank/DDBJ databases">
        <authorList>
            <person name="Kim M.K."/>
        </authorList>
    </citation>
    <scope>NUCLEOTIDE SEQUENCE</scope>
    <source>
        <strain evidence="4">BT664</strain>
    </source>
</reference>
<dbReference type="SUPFAM" id="SSF52172">
    <property type="entry name" value="CheY-like"/>
    <property type="match status" value="1"/>
</dbReference>
<feature type="domain" description="HTH LytTR-type" evidence="3">
    <location>
        <begin position="153"/>
        <end position="259"/>
    </location>
</feature>
<evidence type="ECO:0000313" key="4">
    <source>
        <dbReference type="EMBL" id="MBD2768146.1"/>
    </source>
</evidence>
<dbReference type="Gene3D" id="3.40.50.2300">
    <property type="match status" value="1"/>
</dbReference>
<dbReference type="PANTHER" id="PTHR37299:SF1">
    <property type="entry name" value="STAGE 0 SPORULATION PROTEIN A HOMOLOG"/>
    <property type="match status" value="1"/>
</dbReference>
<name>A0A927GJI2_9BACT</name>
<gene>
    <name evidence="4" type="ORF">IC235_09610</name>
</gene>
<dbReference type="GO" id="GO:0000156">
    <property type="term" value="F:phosphorelay response regulator activity"/>
    <property type="evidence" value="ECO:0007669"/>
    <property type="project" value="InterPro"/>
</dbReference>
<dbReference type="InterPro" id="IPR011006">
    <property type="entry name" value="CheY-like_superfamily"/>
</dbReference>
<dbReference type="AlphaFoldDB" id="A0A927GJI2"/>
<dbReference type="SMART" id="SM00850">
    <property type="entry name" value="LytTR"/>
    <property type="match status" value="1"/>
</dbReference>
<dbReference type="RefSeq" id="WP_191004967.1">
    <property type="nucleotide sequence ID" value="NZ_JACXAD010000009.1"/>
</dbReference>
<keyword evidence="1" id="KW-0597">Phosphoprotein</keyword>
<evidence type="ECO:0000259" key="2">
    <source>
        <dbReference type="PROSITE" id="PS50110"/>
    </source>
</evidence>
<keyword evidence="5" id="KW-1185">Reference proteome</keyword>
<dbReference type="EMBL" id="JACXAD010000009">
    <property type="protein sequence ID" value="MBD2768146.1"/>
    <property type="molecule type" value="Genomic_DNA"/>
</dbReference>
<evidence type="ECO:0000256" key="1">
    <source>
        <dbReference type="PROSITE-ProRule" id="PRU00169"/>
    </source>
</evidence>
<dbReference type="SMART" id="SM00448">
    <property type="entry name" value="REC"/>
    <property type="match status" value="1"/>
</dbReference>
<dbReference type="InterPro" id="IPR046947">
    <property type="entry name" value="LytR-like"/>
</dbReference>
<feature type="domain" description="Response regulatory" evidence="2">
    <location>
        <begin position="2"/>
        <end position="114"/>
    </location>
</feature>
<dbReference type="InterPro" id="IPR007492">
    <property type="entry name" value="LytTR_DNA-bd_dom"/>
</dbReference>
<proteinExistence type="predicted"/>
<dbReference type="Pfam" id="PF04397">
    <property type="entry name" value="LytTR"/>
    <property type="match status" value="1"/>
</dbReference>
<dbReference type="Proteomes" id="UP000612233">
    <property type="component" value="Unassembled WGS sequence"/>
</dbReference>
<sequence length="259" mass="29714">MRAVLIEDEAPAAQRLTQLLSQHPEVQVTARLASVEEAVAWFARHPAPDLIFADIQLSDGLSFEIFDAVPVRSPIVFTTSYDEYALKAFSVHSVDYLLKPINAGQLRRALGKYEFWQQQTPAHQQALSDAQLVQMQQLLDALPLNPPRYRQRFLVSTGEQLLPVPVTEIAYFYTANEIVYLVRTDSRRFVVDYKLDQLEKLVDPAQFFRVNRQYFVQLPAVAKIYNYLGAKLKLELLPAAREEVLVSRERAPALKRWLE</sequence>
<dbReference type="Gene3D" id="2.40.50.1020">
    <property type="entry name" value="LytTr DNA-binding domain"/>
    <property type="match status" value="1"/>
</dbReference>
<dbReference type="PANTHER" id="PTHR37299">
    <property type="entry name" value="TRANSCRIPTIONAL REGULATOR-RELATED"/>
    <property type="match status" value="1"/>
</dbReference>
<dbReference type="FunFam" id="3.40.50.2300:FF:000361">
    <property type="entry name" value="Two-component system response regulator"/>
    <property type="match status" value="1"/>
</dbReference>
<organism evidence="4 5">
    <name type="scientific">Hymenobacter montanus</name>
    <dbReference type="NCBI Taxonomy" id="2771359"/>
    <lineage>
        <taxon>Bacteria</taxon>
        <taxon>Pseudomonadati</taxon>
        <taxon>Bacteroidota</taxon>
        <taxon>Cytophagia</taxon>
        <taxon>Cytophagales</taxon>
        <taxon>Hymenobacteraceae</taxon>
        <taxon>Hymenobacter</taxon>
    </lineage>
</organism>
<dbReference type="PROSITE" id="PS50930">
    <property type="entry name" value="HTH_LYTTR"/>
    <property type="match status" value="1"/>
</dbReference>
<accession>A0A927GJI2</accession>
<dbReference type="PROSITE" id="PS50110">
    <property type="entry name" value="RESPONSE_REGULATORY"/>
    <property type="match status" value="1"/>
</dbReference>
<feature type="modified residue" description="4-aspartylphosphate" evidence="1">
    <location>
        <position position="54"/>
    </location>
</feature>
<evidence type="ECO:0000259" key="3">
    <source>
        <dbReference type="PROSITE" id="PS50930"/>
    </source>
</evidence>
<dbReference type="InterPro" id="IPR001789">
    <property type="entry name" value="Sig_transdc_resp-reg_receiver"/>
</dbReference>
<evidence type="ECO:0000313" key="5">
    <source>
        <dbReference type="Proteomes" id="UP000612233"/>
    </source>
</evidence>
<dbReference type="GO" id="GO:0003677">
    <property type="term" value="F:DNA binding"/>
    <property type="evidence" value="ECO:0007669"/>
    <property type="project" value="InterPro"/>
</dbReference>
<dbReference type="Pfam" id="PF00072">
    <property type="entry name" value="Response_reg"/>
    <property type="match status" value="1"/>
</dbReference>